<dbReference type="Gene3D" id="3.40.190.10">
    <property type="entry name" value="Periplasmic binding protein-like II"/>
    <property type="match status" value="2"/>
</dbReference>
<comment type="caution">
    <text evidence="2">The sequence shown here is derived from an EMBL/GenBank/DDBJ whole genome shotgun (WGS) entry which is preliminary data.</text>
</comment>
<sequence length="328" mass="34883">MKKSKLILAAVLGLALAMGASAKTFITIGSGGTTGTYYPTAVGIAKIINENLPDVKANAISTGGSVYNAGAIQTGDLQMTMIQNDIAYYAFNGIVVEKFIGKPADKLRGMATIYPEPVHVFARKDSGITSIADFKGKKVYVGDIGSGVEQNAKQVLEAYGLTFDDLGTAVRGKPKQAAQLLQDGRIDAMFYTAGVGSSAIAQAALTTDIVFLPIEFAKIDFLKKKYPFYAEIIIPAGSYKGQDKPFQTVAVKATLAASADLDADVVYQIAKLIFKDKVDQFKAIKPVIAQHFSVDKALDGMPIPLHKGAAKFYEEEGIAIPDAAKPID</sequence>
<evidence type="ECO:0000313" key="2">
    <source>
        <dbReference type="EMBL" id="GEM88643.1"/>
    </source>
</evidence>
<dbReference type="PANTHER" id="PTHR42941">
    <property type="entry name" value="SLL1037 PROTEIN"/>
    <property type="match status" value="1"/>
</dbReference>
<dbReference type="PANTHER" id="PTHR42941:SF1">
    <property type="entry name" value="SLL1037 PROTEIN"/>
    <property type="match status" value="1"/>
</dbReference>
<dbReference type="AlphaFoldDB" id="A0A511RG67"/>
<dbReference type="EMBL" id="BJXN01000001">
    <property type="protein sequence ID" value="GEM88643.1"/>
    <property type="molecule type" value="Genomic_DNA"/>
</dbReference>
<proteinExistence type="predicted"/>
<dbReference type="CDD" id="cd13567">
    <property type="entry name" value="PBP2_TtGluBP"/>
    <property type="match status" value="1"/>
</dbReference>
<feature type="chain" id="PRO_5021868797" evidence="1">
    <location>
        <begin position="23"/>
        <end position="328"/>
    </location>
</feature>
<feature type="signal peptide" evidence="1">
    <location>
        <begin position="1"/>
        <end position="22"/>
    </location>
</feature>
<accession>A0A511RG67</accession>
<evidence type="ECO:0000313" key="3">
    <source>
        <dbReference type="Proteomes" id="UP000321827"/>
    </source>
</evidence>
<name>A0A511RG67_9DEIN</name>
<gene>
    <name evidence="2" type="ORF">ODE01S_00770</name>
</gene>
<dbReference type="SUPFAM" id="SSF53850">
    <property type="entry name" value="Periplasmic binding protein-like II"/>
    <property type="match status" value="1"/>
</dbReference>
<evidence type="ECO:0000256" key="1">
    <source>
        <dbReference type="SAM" id="SignalP"/>
    </source>
</evidence>
<dbReference type="NCBIfam" id="TIGR02122">
    <property type="entry name" value="TRAP_TAXI"/>
    <property type="match status" value="1"/>
</dbReference>
<dbReference type="RefSeq" id="WP_147144781.1">
    <property type="nucleotide sequence ID" value="NZ_BJXN01000001.1"/>
</dbReference>
<dbReference type="InterPro" id="IPR011852">
    <property type="entry name" value="TRAP_TAXI"/>
</dbReference>
<dbReference type="OrthoDB" id="9776669at2"/>
<protein>
    <submittedName>
        <fullName evidence="2">TRAP ABC transporter</fullName>
    </submittedName>
</protein>
<keyword evidence="1" id="KW-0732">Signal</keyword>
<dbReference type="Proteomes" id="UP000321827">
    <property type="component" value="Unassembled WGS sequence"/>
</dbReference>
<dbReference type="Pfam" id="PF16868">
    <property type="entry name" value="NMT1_3"/>
    <property type="match status" value="1"/>
</dbReference>
<reference evidence="2 3" key="1">
    <citation type="submission" date="2019-07" db="EMBL/GenBank/DDBJ databases">
        <title>Whole genome shotgun sequence of Oceanithermus desulfurans NBRC 100063.</title>
        <authorList>
            <person name="Hosoyama A."/>
            <person name="Uohara A."/>
            <person name="Ohji S."/>
            <person name="Ichikawa N."/>
        </authorList>
    </citation>
    <scope>NUCLEOTIDE SEQUENCE [LARGE SCALE GENOMIC DNA]</scope>
    <source>
        <strain evidence="2 3">NBRC 100063</strain>
    </source>
</reference>
<organism evidence="2 3">
    <name type="scientific">Oceanithermus desulfurans NBRC 100063</name>
    <dbReference type="NCBI Taxonomy" id="1227550"/>
    <lineage>
        <taxon>Bacteria</taxon>
        <taxon>Thermotogati</taxon>
        <taxon>Deinococcota</taxon>
        <taxon>Deinococci</taxon>
        <taxon>Thermales</taxon>
        <taxon>Thermaceae</taxon>
        <taxon>Oceanithermus</taxon>
    </lineage>
</organism>